<dbReference type="PROSITE" id="PS00018">
    <property type="entry name" value="EF_HAND_1"/>
    <property type="match status" value="2"/>
</dbReference>
<reference evidence="6" key="1">
    <citation type="submission" date="2022-07" db="EMBL/GenBank/DDBJ databases">
        <title>Genome analysis of Parmales, a sister group of diatoms, reveals the evolutionary specialization of diatoms from phago-mixotrophs to photoautotrophs.</title>
        <authorList>
            <person name="Ban H."/>
            <person name="Sato S."/>
            <person name="Yoshikawa S."/>
            <person name="Kazumasa Y."/>
            <person name="Nakamura Y."/>
            <person name="Ichinomiya M."/>
            <person name="Saitoh K."/>
            <person name="Sato N."/>
            <person name="Blanc-Mathieu R."/>
            <person name="Endo H."/>
            <person name="Kuwata A."/>
            <person name="Ogata H."/>
        </authorList>
    </citation>
    <scope>NUCLEOTIDE SEQUENCE</scope>
</reference>
<dbReference type="EMBL" id="BRXZ01001633">
    <property type="protein sequence ID" value="GMH75603.1"/>
    <property type="molecule type" value="Genomic_DNA"/>
</dbReference>
<evidence type="ECO:0000256" key="4">
    <source>
        <dbReference type="SAM" id="MobiDB-lite"/>
    </source>
</evidence>
<dbReference type="SMART" id="SM00054">
    <property type="entry name" value="EFh"/>
    <property type="match status" value="3"/>
</dbReference>
<dbReference type="Gene3D" id="1.10.238.10">
    <property type="entry name" value="EF-hand"/>
    <property type="match status" value="1"/>
</dbReference>
<feature type="region of interest" description="Disordered" evidence="4">
    <location>
        <begin position="234"/>
        <end position="253"/>
    </location>
</feature>
<dbReference type="InterPro" id="IPR002048">
    <property type="entry name" value="EF_hand_dom"/>
</dbReference>
<accession>A0A9W7EEA6</accession>
<protein>
    <recommendedName>
        <fullName evidence="5">EF-hand domain-containing protein</fullName>
    </recommendedName>
</protein>
<evidence type="ECO:0000313" key="6">
    <source>
        <dbReference type="EMBL" id="GMH75603.1"/>
    </source>
</evidence>
<dbReference type="Pfam" id="PF13499">
    <property type="entry name" value="EF-hand_7"/>
    <property type="match status" value="1"/>
</dbReference>
<sequence length="284" mass="32027">MPSPLKGVEALSMNEMNVTGKQKDHPSISDYYKAAAGKGDSRSITYQHGLSNFSSVQLGDDRVTFKKSLSQDVYKLDTERQAQMNLADAVAESVTKPPEQLAMDYREATEIVGSEKISQMEQMMRDKLQQRTKTGPFQLRKTFKYFDRDGSGGIDFDEFQRAMELMGFQFTEMQQLGLFARYDGSCSGEVDYTEFVNKLMESDFKGVASTAHGGRLHNMVRTFTATESDLLHGEAEAQGAGEEEDSDVDDDERERFRRAEVMNVFRMLDKNSSNTLDKGEVELL</sequence>
<gene>
    <name evidence="6" type="ORF">TrRE_jg12993</name>
</gene>
<evidence type="ECO:0000256" key="3">
    <source>
        <dbReference type="ARBA" id="ARBA00022837"/>
    </source>
</evidence>
<dbReference type="PANTHER" id="PTHR34524:SF6">
    <property type="entry name" value="CALCYPHOSINE LIKE"/>
    <property type="match status" value="1"/>
</dbReference>
<keyword evidence="2" id="KW-0677">Repeat</keyword>
<dbReference type="InterPro" id="IPR051581">
    <property type="entry name" value="Ca-bind"/>
</dbReference>
<evidence type="ECO:0000259" key="5">
    <source>
        <dbReference type="PROSITE" id="PS50222"/>
    </source>
</evidence>
<feature type="domain" description="EF-hand" evidence="5">
    <location>
        <begin position="134"/>
        <end position="169"/>
    </location>
</feature>
<dbReference type="SUPFAM" id="SSF47473">
    <property type="entry name" value="EF-hand"/>
    <property type="match status" value="1"/>
</dbReference>
<evidence type="ECO:0000256" key="1">
    <source>
        <dbReference type="ARBA" id="ARBA00022723"/>
    </source>
</evidence>
<organism evidence="6 7">
    <name type="scientific">Triparma retinervis</name>
    <dbReference type="NCBI Taxonomy" id="2557542"/>
    <lineage>
        <taxon>Eukaryota</taxon>
        <taxon>Sar</taxon>
        <taxon>Stramenopiles</taxon>
        <taxon>Ochrophyta</taxon>
        <taxon>Bolidophyceae</taxon>
        <taxon>Parmales</taxon>
        <taxon>Triparmaceae</taxon>
        <taxon>Triparma</taxon>
    </lineage>
</organism>
<feature type="non-terminal residue" evidence="6">
    <location>
        <position position="284"/>
    </location>
</feature>
<dbReference type="AlphaFoldDB" id="A0A9W7EEA6"/>
<evidence type="ECO:0000256" key="2">
    <source>
        <dbReference type="ARBA" id="ARBA00022737"/>
    </source>
</evidence>
<dbReference type="Proteomes" id="UP001165082">
    <property type="component" value="Unassembled WGS sequence"/>
</dbReference>
<dbReference type="InterPro" id="IPR018247">
    <property type="entry name" value="EF_Hand_1_Ca_BS"/>
</dbReference>
<dbReference type="PROSITE" id="PS50222">
    <property type="entry name" value="EF_HAND_2"/>
    <property type="match status" value="2"/>
</dbReference>
<dbReference type="CDD" id="cd00051">
    <property type="entry name" value="EFh"/>
    <property type="match status" value="1"/>
</dbReference>
<dbReference type="PANTHER" id="PTHR34524">
    <property type="entry name" value="CALCYPHOSIN"/>
    <property type="match status" value="1"/>
</dbReference>
<keyword evidence="3" id="KW-0106">Calcium</keyword>
<keyword evidence="1" id="KW-0479">Metal-binding</keyword>
<evidence type="ECO:0000313" key="7">
    <source>
        <dbReference type="Proteomes" id="UP001165082"/>
    </source>
</evidence>
<dbReference type="GO" id="GO:0005509">
    <property type="term" value="F:calcium ion binding"/>
    <property type="evidence" value="ECO:0007669"/>
    <property type="project" value="InterPro"/>
</dbReference>
<keyword evidence="7" id="KW-1185">Reference proteome</keyword>
<comment type="caution">
    <text evidence="6">The sequence shown here is derived from an EMBL/GenBank/DDBJ whole genome shotgun (WGS) entry which is preliminary data.</text>
</comment>
<name>A0A9W7EEA6_9STRA</name>
<dbReference type="OrthoDB" id="26525at2759"/>
<dbReference type="InterPro" id="IPR011992">
    <property type="entry name" value="EF-hand-dom_pair"/>
</dbReference>
<feature type="domain" description="EF-hand" evidence="5">
    <location>
        <begin position="256"/>
        <end position="284"/>
    </location>
</feature>
<feature type="compositionally biased region" description="Acidic residues" evidence="4">
    <location>
        <begin position="241"/>
        <end position="252"/>
    </location>
</feature>
<proteinExistence type="predicted"/>